<dbReference type="Proteomes" id="UP000095651">
    <property type="component" value="Unassembled WGS sequence"/>
</dbReference>
<dbReference type="InterPro" id="IPR043756">
    <property type="entry name" value="DUF5702"/>
</dbReference>
<dbReference type="Pfam" id="PF18960">
    <property type="entry name" value="DUF5702"/>
    <property type="match status" value="1"/>
</dbReference>
<gene>
    <name evidence="1" type="primary">PolC</name>
    <name evidence="1" type="ORF">ERS852407_05377</name>
</gene>
<organism evidence="1 2">
    <name type="scientific">Hungatella hathewayi</name>
    <dbReference type="NCBI Taxonomy" id="154046"/>
    <lineage>
        <taxon>Bacteria</taxon>
        <taxon>Bacillati</taxon>
        <taxon>Bacillota</taxon>
        <taxon>Clostridia</taxon>
        <taxon>Lachnospirales</taxon>
        <taxon>Lachnospiraceae</taxon>
        <taxon>Hungatella</taxon>
    </lineage>
</organism>
<proteinExistence type="predicted"/>
<accession>A0A174LM39</accession>
<protein>
    <submittedName>
        <fullName evidence="1">DNA polymerase III subunit alpha</fullName>
    </submittedName>
</protein>
<sequence>MRKSGQITVFLSLVMLCVCSLVCGLVESARTAGAGWYLKMAADSAMDSVFSGYHRAAWEQYRLFLLEYEEEDEPGSTWMKYMGPYMENHGWYPAVIQSASVKEISRITDEHGANLKREIQDYMRYGIWDTVAEESEAETLWKELKEAESLQTVSEAYSGHAREAARMERALEAIWKSLENQEEYRKKAAARLSGWDGSGFRTAAKQLKKGAERLPGLIKTYEKKADELAAHLEKTRADTEQQGDDLSEGIRRAMEEELASYESYISENGEKRREIEAMLSGTEGNAALIDRAVERSYEVEDIIDEWDDEDEGDGPDEDALWGSVEAVWDRVKIPELSFRAGLKEPEKQNLLEQIQQMAGLDLLMLVLPEGQEVSKGVIQTKGLPSVIYTEDILKDNFLERILTDEYIGRFLTCFLSADQKEVRYEQEYVLGGKSTDEENLKFAAARVLAMREGLNLIHILSDSQKREEARALAAAITGITGTAPLTGIVAFFVMTVWALGEAAADLKALLAGDRVPLIKTRETWKMNLDGLLTLGEQGKVEAGQEKGEGKRYEDYLKMLLFIEPSERLYYRVMDVVQINLSRKQPDFTMERCAYQAEIVGTGIGKHLFWLGGDPHYTMEVHTDKAY</sequence>
<reference evidence="1 2" key="1">
    <citation type="submission" date="2015-09" db="EMBL/GenBank/DDBJ databases">
        <authorList>
            <consortium name="Pathogen Informatics"/>
        </authorList>
    </citation>
    <scope>NUCLEOTIDE SEQUENCE [LARGE SCALE GENOMIC DNA]</scope>
    <source>
        <strain evidence="1 2">2789STDY5608850</strain>
    </source>
</reference>
<evidence type="ECO:0000313" key="1">
    <source>
        <dbReference type="EMBL" id="CUP23687.1"/>
    </source>
</evidence>
<dbReference type="AlphaFoldDB" id="A0A174LM39"/>
<dbReference type="RefSeq" id="WP_055659852.1">
    <property type="nucleotide sequence ID" value="NZ_CABIXC010000022.1"/>
</dbReference>
<evidence type="ECO:0000313" key="2">
    <source>
        <dbReference type="Proteomes" id="UP000095651"/>
    </source>
</evidence>
<dbReference type="EMBL" id="CYZE01000022">
    <property type="protein sequence ID" value="CUP23687.1"/>
    <property type="molecule type" value="Genomic_DNA"/>
</dbReference>
<name>A0A174LM39_9FIRM</name>